<accession>A0ABD1WEA4</accession>
<feature type="compositionally biased region" description="Basic and acidic residues" evidence="1">
    <location>
        <begin position="25"/>
        <end position="43"/>
    </location>
</feature>
<evidence type="ECO:0000313" key="3">
    <source>
        <dbReference type="Proteomes" id="UP001604277"/>
    </source>
</evidence>
<dbReference type="Proteomes" id="UP001604277">
    <property type="component" value="Unassembled WGS sequence"/>
</dbReference>
<gene>
    <name evidence="2" type="ORF">Fot_09340</name>
</gene>
<organism evidence="2 3">
    <name type="scientific">Forsythia ovata</name>
    <dbReference type="NCBI Taxonomy" id="205694"/>
    <lineage>
        <taxon>Eukaryota</taxon>
        <taxon>Viridiplantae</taxon>
        <taxon>Streptophyta</taxon>
        <taxon>Embryophyta</taxon>
        <taxon>Tracheophyta</taxon>
        <taxon>Spermatophyta</taxon>
        <taxon>Magnoliopsida</taxon>
        <taxon>eudicotyledons</taxon>
        <taxon>Gunneridae</taxon>
        <taxon>Pentapetalae</taxon>
        <taxon>asterids</taxon>
        <taxon>lamiids</taxon>
        <taxon>Lamiales</taxon>
        <taxon>Oleaceae</taxon>
        <taxon>Forsythieae</taxon>
        <taxon>Forsythia</taxon>
    </lineage>
</organism>
<comment type="caution">
    <text evidence="2">The sequence shown here is derived from an EMBL/GenBank/DDBJ whole genome shotgun (WGS) entry which is preliminary data.</text>
</comment>
<proteinExistence type="predicted"/>
<evidence type="ECO:0000256" key="1">
    <source>
        <dbReference type="SAM" id="MobiDB-lite"/>
    </source>
</evidence>
<dbReference type="AlphaFoldDB" id="A0ABD1WEA4"/>
<keyword evidence="3" id="KW-1185">Reference proteome</keyword>
<reference evidence="3" key="1">
    <citation type="submission" date="2024-07" db="EMBL/GenBank/DDBJ databases">
        <title>Two chromosome-level genome assemblies of Korean endemic species Abeliophyllum distichum and Forsythia ovata (Oleaceae).</title>
        <authorList>
            <person name="Jang H."/>
        </authorList>
    </citation>
    <scope>NUCLEOTIDE SEQUENCE [LARGE SCALE GENOMIC DNA]</scope>
</reference>
<name>A0ABD1WEA4_9LAMI</name>
<dbReference type="EMBL" id="JBFOLJ010000003">
    <property type="protein sequence ID" value="KAL2547810.1"/>
    <property type="molecule type" value="Genomic_DNA"/>
</dbReference>
<evidence type="ECO:0000313" key="2">
    <source>
        <dbReference type="EMBL" id="KAL2547810.1"/>
    </source>
</evidence>
<feature type="region of interest" description="Disordered" evidence="1">
    <location>
        <begin position="25"/>
        <end position="47"/>
    </location>
</feature>
<protein>
    <submittedName>
        <fullName evidence="2">Uncharacterized protein</fullName>
    </submittedName>
</protein>
<sequence>MEVRQRKNQAAEETPMLIFLKYSRRGQEKKMSRGTDQPRESTRLDGANGWEEGIEMPQYCFSNVIYVTLWCSFTVAEKSLVLFWDIGGYNQTGCKVKVTTTITPGSLMIDLNEPCEGGFEDIANGPSSAPTSEVAHHIAVVLETFNKKWSLEFRKFTLHFQLFGRREQTTQVGLSWHRLRHMNT</sequence>